<sequence>MSKTNLITYKGYIGEISFDKDSKIFYGHVVNTKDTITFQSENAKELEKEFQVSVDTYLDFCKELGELPEKPYSGRFVLRLSPDAHRSVALAAQAANQTLNKWAAQHLIQKAEQELQGLN</sequence>
<dbReference type="RefSeq" id="WP_222424022.1">
    <property type="nucleotide sequence ID" value="NZ_LT828543.1"/>
</dbReference>
<dbReference type="STRING" id="1246637.MTBBW1_730005"/>
<evidence type="ECO:0000313" key="1">
    <source>
        <dbReference type="EMBL" id="SLM32452.1"/>
    </source>
</evidence>
<dbReference type="GO" id="GO:0006355">
    <property type="term" value="P:regulation of DNA-templated transcription"/>
    <property type="evidence" value="ECO:0007669"/>
    <property type="project" value="InterPro"/>
</dbReference>
<dbReference type="SUPFAM" id="SSF47598">
    <property type="entry name" value="Ribbon-helix-helix"/>
    <property type="match status" value="1"/>
</dbReference>
<organism evidence="1 2">
    <name type="scientific">Desulfamplus magnetovallimortis</name>
    <dbReference type="NCBI Taxonomy" id="1246637"/>
    <lineage>
        <taxon>Bacteria</taxon>
        <taxon>Pseudomonadati</taxon>
        <taxon>Thermodesulfobacteriota</taxon>
        <taxon>Desulfobacteria</taxon>
        <taxon>Desulfobacterales</taxon>
        <taxon>Desulfobacteraceae</taxon>
        <taxon>Desulfamplus</taxon>
    </lineage>
</organism>
<dbReference type="Pfam" id="PF05534">
    <property type="entry name" value="HicB"/>
    <property type="match status" value="1"/>
</dbReference>
<dbReference type="EMBL" id="FWEV01000318">
    <property type="protein sequence ID" value="SLM32452.1"/>
    <property type="molecule type" value="Genomic_DNA"/>
</dbReference>
<name>A0A1W1HJA2_9BACT</name>
<dbReference type="SUPFAM" id="SSF143100">
    <property type="entry name" value="TTHA1013/TTHA0281-like"/>
    <property type="match status" value="1"/>
</dbReference>
<evidence type="ECO:0000313" key="2">
    <source>
        <dbReference type="Proteomes" id="UP000191931"/>
    </source>
</evidence>
<keyword evidence="2" id="KW-1185">Reference proteome</keyword>
<proteinExistence type="predicted"/>
<protein>
    <submittedName>
        <fullName evidence="1">HicB family protein</fullName>
    </submittedName>
</protein>
<gene>
    <name evidence="1" type="ORF">MTBBW1_730005</name>
</gene>
<dbReference type="InterPro" id="IPR010985">
    <property type="entry name" value="Ribbon_hlx_hlx"/>
</dbReference>
<accession>A0A1W1HJA2</accession>
<dbReference type="InterPro" id="IPR035069">
    <property type="entry name" value="TTHA1013/TTHA0281-like"/>
</dbReference>
<reference evidence="1 2" key="1">
    <citation type="submission" date="2017-03" db="EMBL/GenBank/DDBJ databases">
        <authorList>
            <person name="Afonso C.L."/>
            <person name="Miller P.J."/>
            <person name="Scott M.A."/>
            <person name="Spackman E."/>
            <person name="Goraichik I."/>
            <person name="Dimitrov K.M."/>
            <person name="Suarez D.L."/>
            <person name="Swayne D.E."/>
        </authorList>
    </citation>
    <scope>NUCLEOTIDE SEQUENCE [LARGE SCALE GENOMIC DNA]</scope>
    <source>
        <strain evidence="1">PRJEB14757</strain>
    </source>
</reference>
<dbReference type="InterPro" id="IPR008651">
    <property type="entry name" value="Uncharacterised_HicB"/>
</dbReference>
<dbReference type="AlphaFoldDB" id="A0A1W1HJA2"/>
<dbReference type="Proteomes" id="UP000191931">
    <property type="component" value="Unassembled WGS sequence"/>
</dbReference>